<sequence>MSGCDGVDGEHCEGCYAKCIATMRLKGRYGYPKEDPFKVVLHPDKMDLPTRRKKATVFFNVSMGDWMFAESEWRREALGIMRDCPQHIFVTLTKQYDELWKIAADTPVNERGGVEIPRNVIVGISVTKREQVRGIDMLRIMPTFTRMVCFEPLLEDLSEYVDLTGIQWIIIGKRTKQVGTPAFMPEKEWVDKLVAMARELDIPVFLKPSMTGPAGWEQIEETPYERIREAMK</sequence>
<gene>
    <name evidence="1" type="ORF">LCGC14_0497340</name>
</gene>
<dbReference type="EMBL" id="LAZR01000576">
    <property type="protein sequence ID" value="KKN63856.1"/>
    <property type="molecule type" value="Genomic_DNA"/>
</dbReference>
<name>A0A0F9URS3_9ZZZZ</name>
<organism evidence="1">
    <name type="scientific">marine sediment metagenome</name>
    <dbReference type="NCBI Taxonomy" id="412755"/>
    <lineage>
        <taxon>unclassified sequences</taxon>
        <taxon>metagenomes</taxon>
        <taxon>ecological metagenomes</taxon>
    </lineage>
</organism>
<proteinExistence type="predicted"/>
<dbReference type="InterPro" id="IPR011101">
    <property type="entry name" value="DUF5131"/>
</dbReference>
<dbReference type="Pfam" id="PF07505">
    <property type="entry name" value="DUF5131"/>
    <property type="match status" value="1"/>
</dbReference>
<reference evidence="1" key="1">
    <citation type="journal article" date="2015" name="Nature">
        <title>Complex archaea that bridge the gap between prokaryotes and eukaryotes.</title>
        <authorList>
            <person name="Spang A."/>
            <person name="Saw J.H."/>
            <person name="Jorgensen S.L."/>
            <person name="Zaremba-Niedzwiedzka K."/>
            <person name="Martijn J."/>
            <person name="Lind A.E."/>
            <person name="van Eijk R."/>
            <person name="Schleper C."/>
            <person name="Guy L."/>
            <person name="Ettema T.J."/>
        </authorList>
    </citation>
    <scope>NUCLEOTIDE SEQUENCE</scope>
</reference>
<protein>
    <recommendedName>
        <fullName evidence="2">DUF5131 family protein</fullName>
    </recommendedName>
</protein>
<evidence type="ECO:0000313" key="1">
    <source>
        <dbReference type="EMBL" id="KKN63856.1"/>
    </source>
</evidence>
<dbReference type="AlphaFoldDB" id="A0A0F9URS3"/>
<accession>A0A0F9URS3</accession>
<evidence type="ECO:0008006" key="2">
    <source>
        <dbReference type="Google" id="ProtNLM"/>
    </source>
</evidence>
<comment type="caution">
    <text evidence="1">The sequence shown here is derived from an EMBL/GenBank/DDBJ whole genome shotgun (WGS) entry which is preliminary data.</text>
</comment>